<reference evidence="6 7" key="1">
    <citation type="journal article" date="2018" name="Gigascience">
        <title>Genomes of trombidid mites reveal novel predicted allergens and laterally-transferred genes associated with secondary metabolism.</title>
        <authorList>
            <person name="Dong X."/>
            <person name="Chaisiri K."/>
            <person name="Xia D."/>
            <person name="Armstrong S.D."/>
            <person name="Fang Y."/>
            <person name="Donnelly M.J."/>
            <person name="Kadowaki T."/>
            <person name="McGarry J.W."/>
            <person name="Darby A.C."/>
            <person name="Makepeace B.L."/>
        </authorList>
    </citation>
    <scope>NUCLEOTIDE SEQUENCE [LARGE SCALE GENOMIC DNA]</scope>
    <source>
        <strain evidence="6">UoL-UT</strain>
    </source>
</reference>
<evidence type="ECO:0000256" key="1">
    <source>
        <dbReference type="ARBA" id="ARBA00004175"/>
    </source>
</evidence>
<dbReference type="GO" id="GO:0044218">
    <property type="term" value="C:other organism cell membrane"/>
    <property type="evidence" value="ECO:0007669"/>
    <property type="project" value="UniProtKB-KW"/>
</dbReference>
<proteinExistence type="predicted"/>
<name>A0A443RSF9_9ACAR</name>
<keyword evidence="5" id="KW-1053">Target membrane</keyword>
<keyword evidence="4" id="KW-0638">Presynaptic neurotoxin</keyword>
<keyword evidence="2" id="KW-0268">Exocytosis</keyword>
<dbReference type="GO" id="GO:0006887">
    <property type="term" value="P:exocytosis"/>
    <property type="evidence" value="ECO:0007669"/>
    <property type="project" value="UniProtKB-KW"/>
</dbReference>
<evidence type="ECO:0000256" key="2">
    <source>
        <dbReference type="ARBA" id="ARBA00022483"/>
    </source>
</evidence>
<keyword evidence="5" id="KW-0472">Membrane</keyword>
<keyword evidence="4" id="KW-0800">Toxin</keyword>
<keyword evidence="3" id="KW-1052">Target cell membrane</keyword>
<dbReference type="GO" id="GO:0044231">
    <property type="term" value="C:host cell presynaptic membrane"/>
    <property type="evidence" value="ECO:0007669"/>
    <property type="project" value="UniProtKB-KW"/>
</dbReference>
<evidence type="ECO:0000256" key="4">
    <source>
        <dbReference type="ARBA" id="ARBA00023028"/>
    </source>
</evidence>
<dbReference type="EMBL" id="NCKV01043519">
    <property type="protein sequence ID" value="RWS18223.1"/>
    <property type="molecule type" value="Genomic_DNA"/>
</dbReference>
<dbReference type="Gene3D" id="1.25.40.20">
    <property type="entry name" value="Ankyrin repeat-containing domain"/>
    <property type="match status" value="1"/>
</dbReference>
<dbReference type="SUPFAM" id="SSF48403">
    <property type="entry name" value="Ankyrin repeat"/>
    <property type="match status" value="1"/>
</dbReference>
<dbReference type="InterPro" id="IPR036770">
    <property type="entry name" value="Ankyrin_rpt-contain_sf"/>
</dbReference>
<protein>
    <submittedName>
        <fullName evidence="6">Uncharacterized protein</fullName>
    </submittedName>
</protein>
<dbReference type="Pfam" id="PF12796">
    <property type="entry name" value="Ank_2"/>
    <property type="match status" value="1"/>
</dbReference>
<dbReference type="AlphaFoldDB" id="A0A443RSF9"/>
<dbReference type="VEuPathDB" id="VectorBase:LDEU013817"/>
<comment type="subcellular location">
    <subcellularLocation>
        <location evidence="1">Target cell membrane</location>
    </subcellularLocation>
</comment>
<evidence type="ECO:0000256" key="5">
    <source>
        <dbReference type="ARBA" id="ARBA00023298"/>
    </source>
</evidence>
<evidence type="ECO:0000313" key="6">
    <source>
        <dbReference type="EMBL" id="RWS18223.1"/>
    </source>
</evidence>
<gene>
    <name evidence="6" type="ORF">B4U80_14663</name>
</gene>
<keyword evidence="7" id="KW-1185">Reference proteome</keyword>
<feature type="non-terminal residue" evidence="6">
    <location>
        <position position="1"/>
    </location>
</feature>
<sequence length="115" mass="13112">YYLMVRKQQELHQFVKLGVLIAIKRMIAEKNGAVKQLGYSIDTTIQNTVEFNRTEVAEFLLNSDSDDAEVLQIIVDHKVDVTIVNQYGNFTLHVGIIHASLECVKILLQKNIKLN</sequence>
<evidence type="ECO:0000313" key="7">
    <source>
        <dbReference type="Proteomes" id="UP000288716"/>
    </source>
</evidence>
<dbReference type="Proteomes" id="UP000288716">
    <property type="component" value="Unassembled WGS sequence"/>
</dbReference>
<accession>A0A443RSF9</accession>
<comment type="caution">
    <text evidence="6">The sequence shown here is derived from an EMBL/GenBank/DDBJ whole genome shotgun (WGS) entry which is preliminary data.</text>
</comment>
<dbReference type="InterPro" id="IPR002110">
    <property type="entry name" value="Ankyrin_rpt"/>
</dbReference>
<keyword evidence="4" id="KW-0528">Neurotoxin</keyword>
<organism evidence="6 7">
    <name type="scientific">Leptotrombidium deliense</name>
    <dbReference type="NCBI Taxonomy" id="299467"/>
    <lineage>
        <taxon>Eukaryota</taxon>
        <taxon>Metazoa</taxon>
        <taxon>Ecdysozoa</taxon>
        <taxon>Arthropoda</taxon>
        <taxon>Chelicerata</taxon>
        <taxon>Arachnida</taxon>
        <taxon>Acari</taxon>
        <taxon>Acariformes</taxon>
        <taxon>Trombidiformes</taxon>
        <taxon>Prostigmata</taxon>
        <taxon>Anystina</taxon>
        <taxon>Parasitengona</taxon>
        <taxon>Trombiculoidea</taxon>
        <taxon>Trombiculidae</taxon>
        <taxon>Leptotrombidium</taxon>
    </lineage>
</organism>
<evidence type="ECO:0000256" key="3">
    <source>
        <dbReference type="ARBA" id="ARBA00022537"/>
    </source>
</evidence>